<dbReference type="AlphaFoldDB" id="M2MML3"/>
<dbReference type="RefSeq" id="XP_007680039.1">
    <property type="nucleotide sequence ID" value="XM_007681849.1"/>
</dbReference>
<dbReference type="EMBL" id="KB445561">
    <property type="protein sequence ID" value="EMC92648.1"/>
    <property type="molecule type" value="Genomic_DNA"/>
</dbReference>
<name>M2MML3_BAUPA</name>
<sequence length="51" mass="5738">MESTGKRSTFDNAGRRARGEYVDVFEHSSAHISAHRSMKKDGLCCSLVRPR</sequence>
<organism evidence="1 2">
    <name type="scientific">Baudoinia panamericana (strain UAMH 10762)</name>
    <name type="common">Angels' share fungus</name>
    <name type="synonym">Baudoinia compniacensis (strain UAMH 10762)</name>
    <dbReference type="NCBI Taxonomy" id="717646"/>
    <lineage>
        <taxon>Eukaryota</taxon>
        <taxon>Fungi</taxon>
        <taxon>Dikarya</taxon>
        <taxon>Ascomycota</taxon>
        <taxon>Pezizomycotina</taxon>
        <taxon>Dothideomycetes</taxon>
        <taxon>Dothideomycetidae</taxon>
        <taxon>Mycosphaerellales</taxon>
        <taxon>Teratosphaeriaceae</taxon>
        <taxon>Baudoinia</taxon>
    </lineage>
</organism>
<accession>M2MML3</accession>
<dbReference type="KEGG" id="bcom:BAUCODRAFT_125626"/>
<dbReference type="HOGENOM" id="CLU_3105974_0_0_1"/>
<evidence type="ECO:0000313" key="1">
    <source>
        <dbReference type="EMBL" id="EMC92648.1"/>
    </source>
</evidence>
<dbReference type="Proteomes" id="UP000011761">
    <property type="component" value="Unassembled WGS sequence"/>
</dbReference>
<evidence type="ECO:0000313" key="2">
    <source>
        <dbReference type="Proteomes" id="UP000011761"/>
    </source>
</evidence>
<keyword evidence="2" id="KW-1185">Reference proteome</keyword>
<reference evidence="1 2" key="1">
    <citation type="journal article" date="2012" name="PLoS Pathog.">
        <title>Diverse lifestyles and strategies of plant pathogenesis encoded in the genomes of eighteen Dothideomycetes fungi.</title>
        <authorList>
            <person name="Ohm R.A."/>
            <person name="Feau N."/>
            <person name="Henrissat B."/>
            <person name="Schoch C.L."/>
            <person name="Horwitz B.A."/>
            <person name="Barry K.W."/>
            <person name="Condon B.J."/>
            <person name="Copeland A.C."/>
            <person name="Dhillon B."/>
            <person name="Glaser F."/>
            <person name="Hesse C.N."/>
            <person name="Kosti I."/>
            <person name="LaButti K."/>
            <person name="Lindquist E.A."/>
            <person name="Lucas S."/>
            <person name="Salamov A.A."/>
            <person name="Bradshaw R.E."/>
            <person name="Ciuffetti L."/>
            <person name="Hamelin R.C."/>
            <person name="Kema G.H.J."/>
            <person name="Lawrence C."/>
            <person name="Scott J.A."/>
            <person name="Spatafora J.W."/>
            <person name="Turgeon B.G."/>
            <person name="de Wit P.J.G.M."/>
            <person name="Zhong S."/>
            <person name="Goodwin S.B."/>
            <person name="Grigoriev I.V."/>
        </authorList>
    </citation>
    <scope>NUCLEOTIDE SEQUENCE [LARGE SCALE GENOMIC DNA]</scope>
    <source>
        <strain evidence="1 2">UAMH 10762</strain>
    </source>
</reference>
<dbReference type="GeneID" id="19107986"/>
<gene>
    <name evidence="1" type="ORF">BAUCODRAFT_125626</name>
</gene>
<proteinExistence type="predicted"/>
<protein>
    <submittedName>
        <fullName evidence="1">Uncharacterized protein</fullName>
    </submittedName>
</protein>